<dbReference type="NCBIfam" id="TIGR04057">
    <property type="entry name" value="SusC_RagA_signa"/>
    <property type="match status" value="1"/>
</dbReference>
<name>A0A3N4ME19_9BACT</name>
<comment type="caution">
    <text evidence="10">The sequence shown here is derived from an EMBL/GenBank/DDBJ whole genome shotgun (WGS) entry which is preliminary data.</text>
</comment>
<dbReference type="InterPro" id="IPR037066">
    <property type="entry name" value="Plug_dom_sf"/>
</dbReference>
<proteinExistence type="inferred from homology"/>
<evidence type="ECO:0000256" key="6">
    <source>
        <dbReference type="ARBA" id="ARBA00023136"/>
    </source>
</evidence>
<dbReference type="GO" id="GO:0015344">
    <property type="term" value="F:siderophore uptake transmembrane transporter activity"/>
    <property type="evidence" value="ECO:0007669"/>
    <property type="project" value="TreeGrafter"/>
</dbReference>
<dbReference type="PROSITE" id="PS52016">
    <property type="entry name" value="TONB_DEPENDENT_REC_3"/>
    <property type="match status" value="1"/>
</dbReference>
<reference evidence="11" key="1">
    <citation type="submission" date="2018-11" db="EMBL/GenBank/DDBJ databases">
        <title>Chitinophaga lutea sp.nov., isolate from arsenic contaminated soil.</title>
        <authorList>
            <person name="Zong Y."/>
        </authorList>
    </citation>
    <scope>NUCLEOTIDE SEQUENCE [LARGE SCALE GENOMIC DNA]</scope>
    <source>
        <strain evidence="11">YLT18</strain>
    </source>
</reference>
<keyword evidence="2 8" id="KW-0813">Transport</keyword>
<dbReference type="GO" id="GO:0009279">
    <property type="term" value="C:cell outer membrane"/>
    <property type="evidence" value="ECO:0007669"/>
    <property type="project" value="UniProtKB-SubCell"/>
</dbReference>
<keyword evidence="3 8" id="KW-1134">Transmembrane beta strand</keyword>
<keyword evidence="5" id="KW-0732">Signal</keyword>
<evidence type="ECO:0000313" key="10">
    <source>
        <dbReference type="EMBL" id="RPD39857.1"/>
    </source>
</evidence>
<dbReference type="InterPro" id="IPR023996">
    <property type="entry name" value="TonB-dep_OMP_SusC/RagA"/>
</dbReference>
<protein>
    <submittedName>
        <fullName evidence="10">SusC/RagA family TonB-linked outer membrane protein</fullName>
    </submittedName>
</protein>
<dbReference type="Pfam" id="PF07715">
    <property type="entry name" value="Plug"/>
    <property type="match status" value="1"/>
</dbReference>
<dbReference type="SUPFAM" id="SSF56935">
    <property type="entry name" value="Porins"/>
    <property type="match status" value="1"/>
</dbReference>
<dbReference type="Gene3D" id="2.40.170.20">
    <property type="entry name" value="TonB-dependent receptor, beta-barrel domain"/>
    <property type="match status" value="1"/>
</dbReference>
<keyword evidence="4 8" id="KW-0812">Transmembrane</keyword>
<dbReference type="Pfam" id="PF13715">
    <property type="entry name" value="CarbopepD_reg_2"/>
    <property type="match status" value="1"/>
</dbReference>
<evidence type="ECO:0000256" key="5">
    <source>
        <dbReference type="ARBA" id="ARBA00022729"/>
    </source>
</evidence>
<evidence type="ECO:0000259" key="9">
    <source>
        <dbReference type="Pfam" id="PF07715"/>
    </source>
</evidence>
<dbReference type="PANTHER" id="PTHR30069">
    <property type="entry name" value="TONB-DEPENDENT OUTER MEMBRANE RECEPTOR"/>
    <property type="match status" value="1"/>
</dbReference>
<dbReference type="GO" id="GO:0044718">
    <property type="term" value="P:siderophore transmembrane transport"/>
    <property type="evidence" value="ECO:0007669"/>
    <property type="project" value="TreeGrafter"/>
</dbReference>
<dbReference type="InterPro" id="IPR023997">
    <property type="entry name" value="TonB-dep_OMP_SusC/RagA_CS"/>
</dbReference>
<dbReference type="EMBL" id="RMBX01000009">
    <property type="protein sequence ID" value="RPD39857.1"/>
    <property type="molecule type" value="Genomic_DNA"/>
</dbReference>
<organism evidence="10 11">
    <name type="scientific">Chitinophaga barathri</name>
    <dbReference type="NCBI Taxonomy" id="1647451"/>
    <lineage>
        <taxon>Bacteria</taxon>
        <taxon>Pseudomonadati</taxon>
        <taxon>Bacteroidota</taxon>
        <taxon>Chitinophagia</taxon>
        <taxon>Chitinophagales</taxon>
        <taxon>Chitinophagaceae</taxon>
        <taxon>Chitinophaga</taxon>
    </lineage>
</organism>
<sequence length="1105" mass="122136">MYLYCKNHNRQTSPPLNTNRCNSPIITTRRKTYRIMRMTAFFLLIAFLQVSANASAQNITLTAKNEQLKTVLKKIAKQAGLYIVYEESEMENMTPVTLQVKATPLKQVLDICFKNQPLMYNIIDKTVVVSRKKTITEVTIAPSSPVSPSHAEEIRILGRVLEAKDPPIPLIGANVTIKGSSKSVASDKDGVFEIYVPRGSTLVISMVGYKRQEYIARDEQANLIISLQQDLKVLDQVVVTGFGTQKVKNIASSVSTVNMDNVRNKPVAQLSQALQGGATGIQVSQTTGLVGGDQADIRIRGVGTLLNAAPLVIVDGVPFDMNNLDPNTIESISVLKDAAAASMYGARAGNGVILITTKRGVAGVPNIEYNGYYGIQRPQYMPDFVDAATWMEMNNAAMMNSGGNPIYSPSAIDSTRNGYDRVRFPNTNWPDLVLRESIPITQHSLLVSGGNTAARFSLALNHTMQQGHVRNSDYNRTTLRANTTVDLLKNLFIYMDIFASRSDQNQPYASNRLTTDIYRRMYTVPPNIISKFPNKADNPGYTYYGIYGESWNPVAMLEKGGKLNRSRDEALINIRPQWNIVPGLSLKAQASYRVASGLDKADQESYIFFDYFTNRTAGVNYPSVKTATLTARENYIYLGGNLDYNRDFGDHNVNAIAGYTQELRTYESWRDVAIRSLFAKAFYTYNNRYLLEAGIRRDGSSLFADGKKWGVFPSVAVGWNIDQESFFKTGFISSWKVRASYGVLGNNAIDPYLYQTTIDAGNGTETVIGNPNVTWEKVNELNIGTDMSLKPGLSLTAEWYDKKTTDMIITPQPNFTSGTGIGTGNAGAPVNIGSVRNRGTEIKLSYTKSFNKNFSFNASVGYSKNKSEVLKLTGNNQPIISGNTILYVGGSLREFYGYATQGLLQPKDISDANIMKITGQAAGDIRFLNSNGDSLINNLDRVALGNTDPTDVFFFNVGFRYKGFDFETLLSGESGAPIFYTGLNAIPLNIGGESGTPQQFQLDYWTPENTGASRPRLTPTPGNNSNFSDFWRADGKFLRVRYIQLGYQLPENISRKIRAKSLRIYANAQNAFTFSNVKVIDPESGGDQTTVPLLKSYTLGLNLKF</sequence>
<evidence type="ECO:0000256" key="2">
    <source>
        <dbReference type="ARBA" id="ARBA00022448"/>
    </source>
</evidence>
<comment type="subcellular location">
    <subcellularLocation>
        <location evidence="1 8">Cell outer membrane</location>
        <topology evidence="1 8">Multi-pass membrane protein</topology>
    </subcellularLocation>
</comment>
<evidence type="ECO:0000313" key="11">
    <source>
        <dbReference type="Proteomes" id="UP000279089"/>
    </source>
</evidence>
<feature type="domain" description="TonB-dependent receptor plug" evidence="9">
    <location>
        <begin position="247"/>
        <end position="352"/>
    </location>
</feature>
<keyword evidence="6 8" id="KW-0472">Membrane</keyword>
<comment type="similarity">
    <text evidence="8">Belongs to the TonB-dependent receptor family.</text>
</comment>
<dbReference type="InterPro" id="IPR008969">
    <property type="entry name" value="CarboxyPept-like_regulatory"/>
</dbReference>
<keyword evidence="7 8" id="KW-0998">Cell outer membrane</keyword>
<dbReference type="Gene3D" id="2.170.130.10">
    <property type="entry name" value="TonB-dependent receptor, plug domain"/>
    <property type="match status" value="1"/>
</dbReference>
<dbReference type="InterPro" id="IPR039426">
    <property type="entry name" value="TonB-dep_rcpt-like"/>
</dbReference>
<dbReference type="InterPro" id="IPR036942">
    <property type="entry name" value="Beta-barrel_TonB_sf"/>
</dbReference>
<dbReference type="PANTHER" id="PTHR30069:SF29">
    <property type="entry name" value="HEMOGLOBIN AND HEMOGLOBIN-HAPTOGLOBIN-BINDING PROTEIN 1-RELATED"/>
    <property type="match status" value="1"/>
</dbReference>
<evidence type="ECO:0000256" key="7">
    <source>
        <dbReference type="ARBA" id="ARBA00023237"/>
    </source>
</evidence>
<dbReference type="OrthoDB" id="899266at2"/>
<dbReference type="NCBIfam" id="TIGR04056">
    <property type="entry name" value="OMP_RagA_SusC"/>
    <property type="match status" value="1"/>
</dbReference>
<dbReference type="AlphaFoldDB" id="A0A3N4ME19"/>
<dbReference type="SUPFAM" id="SSF49464">
    <property type="entry name" value="Carboxypeptidase regulatory domain-like"/>
    <property type="match status" value="1"/>
</dbReference>
<dbReference type="Gene3D" id="2.60.40.1120">
    <property type="entry name" value="Carboxypeptidase-like, regulatory domain"/>
    <property type="match status" value="1"/>
</dbReference>
<dbReference type="InterPro" id="IPR012910">
    <property type="entry name" value="Plug_dom"/>
</dbReference>
<evidence type="ECO:0000256" key="3">
    <source>
        <dbReference type="ARBA" id="ARBA00022452"/>
    </source>
</evidence>
<dbReference type="Proteomes" id="UP000279089">
    <property type="component" value="Unassembled WGS sequence"/>
</dbReference>
<keyword evidence="11" id="KW-1185">Reference proteome</keyword>
<gene>
    <name evidence="10" type="ORF">EG028_17165</name>
</gene>
<evidence type="ECO:0000256" key="1">
    <source>
        <dbReference type="ARBA" id="ARBA00004571"/>
    </source>
</evidence>
<evidence type="ECO:0000256" key="4">
    <source>
        <dbReference type="ARBA" id="ARBA00022692"/>
    </source>
</evidence>
<accession>A0A3N4ME19</accession>
<evidence type="ECO:0000256" key="8">
    <source>
        <dbReference type="PROSITE-ProRule" id="PRU01360"/>
    </source>
</evidence>